<feature type="chain" id="PRO_5032356672" evidence="2">
    <location>
        <begin position="23"/>
        <end position="112"/>
    </location>
</feature>
<feature type="region of interest" description="Disordered" evidence="1">
    <location>
        <begin position="39"/>
        <end position="82"/>
    </location>
</feature>
<protein>
    <submittedName>
        <fullName evidence="3">Uncharacterized protein</fullName>
    </submittedName>
</protein>
<evidence type="ECO:0000256" key="2">
    <source>
        <dbReference type="SAM" id="SignalP"/>
    </source>
</evidence>
<accession>A0A813K5W1</accession>
<feature type="compositionally biased region" description="Low complexity" evidence="1">
    <location>
        <begin position="46"/>
        <end position="65"/>
    </location>
</feature>
<comment type="caution">
    <text evidence="3">The sequence shown here is derived from an EMBL/GenBank/DDBJ whole genome shotgun (WGS) entry which is preliminary data.</text>
</comment>
<evidence type="ECO:0000256" key="1">
    <source>
        <dbReference type="SAM" id="MobiDB-lite"/>
    </source>
</evidence>
<organism evidence="3 4">
    <name type="scientific">Polarella glacialis</name>
    <name type="common">Dinoflagellate</name>
    <dbReference type="NCBI Taxonomy" id="89957"/>
    <lineage>
        <taxon>Eukaryota</taxon>
        <taxon>Sar</taxon>
        <taxon>Alveolata</taxon>
        <taxon>Dinophyceae</taxon>
        <taxon>Suessiales</taxon>
        <taxon>Suessiaceae</taxon>
        <taxon>Polarella</taxon>
    </lineage>
</organism>
<feature type="signal peptide" evidence="2">
    <location>
        <begin position="1"/>
        <end position="22"/>
    </location>
</feature>
<evidence type="ECO:0000313" key="4">
    <source>
        <dbReference type="Proteomes" id="UP000626109"/>
    </source>
</evidence>
<proteinExistence type="predicted"/>
<name>A0A813K5W1_POLGL</name>
<feature type="compositionally biased region" description="Polar residues" evidence="1">
    <location>
        <begin position="66"/>
        <end position="82"/>
    </location>
</feature>
<dbReference type="AlphaFoldDB" id="A0A813K5W1"/>
<dbReference type="EMBL" id="CAJNNW010027545">
    <property type="protein sequence ID" value="CAE8691900.1"/>
    <property type="molecule type" value="Genomic_DNA"/>
</dbReference>
<gene>
    <name evidence="3" type="ORF">PGLA2088_LOCUS27636</name>
</gene>
<dbReference type="Proteomes" id="UP000626109">
    <property type="component" value="Unassembled WGS sequence"/>
</dbReference>
<keyword evidence="2" id="KW-0732">Signal</keyword>
<reference evidence="3" key="1">
    <citation type="submission" date="2021-02" db="EMBL/GenBank/DDBJ databases">
        <authorList>
            <person name="Dougan E. K."/>
            <person name="Rhodes N."/>
            <person name="Thang M."/>
            <person name="Chan C."/>
        </authorList>
    </citation>
    <scope>NUCLEOTIDE SEQUENCE</scope>
</reference>
<sequence length="112" mass="12825">MQITKNTSRLLLLLLLLLQAQEELPFEGAQHRDTIWSALPRNGSFQQEQQQEQQEQHQQQQQQQQASKGCSTWSLPDGTRSATCVTTDTKVRYCSDRRSDASQKNPPKCKLP</sequence>
<evidence type="ECO:0000313" key="3">
    <source>
        <dbReference type="EMBL" id="CAE8691900.1"/>
    </source>
</evidence>